<dbReference type="InterPro" id="IPR001919">
    <property type="entry name" value="CBD2"/>
</dbReference>
<dbReference type="Proteomes" id="UP001500888">
    <property type="component" value="Unassembled WGS sequence"/>
</dbReference>
<proteinExistence type="predicted"/>
<accession>A0ABP7JCR1</accession>
<evidence type="ECO:0000256" key="1">
    <source>
        <dbReference type="SAM" id="MobiDB-lite"/>
    </source>
</evidence>
<dbReference type="InterPro" id="IPR012291">
    <property type="entry name" value="CBM2_carb-bd_dom_sf"/>
</dbReference>
<reference evidence="4" key="1">
    <citation type="journal article" date="2019" name="Int. J. Syst. Evol. Microbiol.">
        <title>The Global Catalogue of Microorganisms (GCM) 10K type strain sequencing project: providing services to taxonomists for standard genome sequencing and annotation.</title>
        <authorList>
            <consortium name="The Broad Institute Genomics Platform"/>
            <consortium name="The Broad Institute Genome Sequencing Center for Infectious Disease"/>
            <person name="Wu L."/>
            <person name="Ma J."/>
        </authorList>
    </citation>
    <scope>NUCLEOTIDE SEQUENCE [LARGE SCALE GENOMIC DNA]</scope>
    <source>
        <strain evidence="4">JCM 16908</strain>
    </source>
</reference>
<feature type="domain" description="CBM2" evidence="2">
    <location>
        <begin position="457"/>
        <end position="559"/>
    </location>
</feature>
<comment type="caution">
    <text evidence="3">The sequence shown here is derived from an EMBL/GenBank/DDBJ whole genome shotgun (WGS) entry which is preliminary data.</text>
</comment>
<dbReference type="EMBL" id="BAAAZR010000043">
    <property type="protein sequence ID" value="GAA3840047.1"/>
    <property type="molecule type" value="Genomic_DNA"/>
</dbReference>
<dbReference type="SUPFAM" id="SSF49384">
    <property type="entry name" value="Carbohydrate-binding domain"/>
    <property type="match status" value="1"/>
</dbReference>
<protein>
    <recommendedName>
        <fullName evidence="2">CBM2 domain-containing protein</fullName>
    </recommendedName>
</protein>
<evidence type="ECO:0000313" key="3">
    <source>
        <dbReference type="EMBL" id="GAA3840047.1"/>
    </source>
</evidence>
<dbReference type="SMART" id="SM00637">
    <property type="entry name" value="CBD_II"/>
    <property type="match status" value="1"/>
</dbReference>
<organism evidence="3 4">
    <name type="scientific">Sphaerisporangium flaviroseum</name>
    <dbReference type="NCBI Taxonomy" id="509199"/>
    <lineage>
        <taxon>Bacteria</taxon>
        <taxon>Bacillati</taxon>
        <taxon>Actinomycetota</taxon>
        <taxon>Actinomycetes</taxon>
        <taxon>Streptosporangiales</taxon>
        <taxon>Streptosporangiaceae</taxon>
        <taxon>Sphaerisporangium</taxon>
    </lineage>
</organism>
<feature type="compositionally biased region" description="Polar residues" evidence="1">
    <location>
        <begin position="174"/>
        <end position="193"/>
    </location>
</feature>
<feature type="compositionally biased region" description="Basic and acidic residues" evidence="1">
    <location>
        <begin position="68"/>
        <end position="85"/>
    </location>
</feature>
<feature type="region of interest" description="Disordered" evidence="1">
    <location>
        <begin position="11"/>
        <end position="308"/>
    </location>
</feature>
<feature type="compositionally biased region" description="Basic residues" evidence="1">
    <location>
        <begin position="14"/>
        <end position="23"/>
    </location>
</feature>
<feature type="compositionally biased region" description="Low complexity" evidence="1">
    <location>
        <begin position="391"/>
        <end position="411"/>
    </location>
</feature>
<name>A0ABP7JCR1_9ACTN</name>
<sequence length="570" mass="59040">MKWGAVVSLLGRRFMGRGRHKSSRGRDSDSEWAGEHGGAGWHDDERGTQEWLNDGNGPGWLDDPEPDEPSRPRHDPPDSGRHVENQDVLGRAEAPGVREPMRRPPYPSAWDTGSPSPARPAWPNAWDDPAPAPTGHADPTAWDPGTAVSGPQPVRDSGTAVSGPQGRSAWDSGTAVSGPQSVWESGTAVQGSRGQAGFPGSDPQTAFPATGPQPGRSGALGGAEGAEGFPSTESPAEGTRGLSGPALDGQDGFPGSGRALDREDGFLGSGRALDREDGFLGSGGGADPEADSFDLSPEKGRRRQRANRPRLWRGRRLMVLSAVAVVAAIGSAVIGIKLSSNQLDLTRTPDCPKGEACAAIAPAKPPADTASAGPADTDDPTASGSPRASKPARPTASRTPAPRTPVASARPTPDRTRATPTPKPSRTPRNTPEPTPTPDETDTAFPEETSPADETDPIVSPGRVDIDFGVSGVTNTGYTGELTVTNRGLTLDEWSVRVPVGGSVTGADGAEWTQEGDTLVLSSTAPLGENDQVVISFVATGESAQPDSCELNGGSCQLSVSEDTTLQSVF</sequence>
<evidence type="ECO:0000259" key="2">
    <source>
        <dbReference type="PROSITE" id="PS51173"/>
    </source>
</evidence>
<evidence type="ECO:0000313" key="4">
    <source>
        <dbReference type="Proteomes" id="UP001500888"/>
    </source>
</evidence>
<feature type="compositionally biased region" description="Low complexity" evidence="1">
    <location>
        <begin position="119"/>
        <end position="129"/>
    </location>
</feature>
<gene>
    <name evidence="3" type="ORF">GCM10022226_73060</name>
</gene>
<keyword evidence="4" id="KW-1185">Reference proteome</keyword>
<feature type="region of interest" description="Disordered" evidence="1">
    <location>
        <begin position="363"/>
        <end position="464"/>
    </location>
</feature>
<feature type="compositionally biased region" description="Pro residues" evidence="1">
    <location>
        <begin position="421"/>
        <end position="437"/>
    </location>
</feature>
<dbReference type="PROSITE" id="PS51173">
    <property type="entry name" value="CBM2"/>
    <property type="match status" value="1"/>
</dbReference>
<dbReference type="Gene3D" id="2.60.40.290">
    <property type="match status" value="1"/>
</dbReference>
<dbReference type="InterPro" id="IPR008965">
    <property type="entry name" value="CBM2/CBM3_carb-bd_dom_sf"/>
</dbReference>